<keyword evidence="3" id="KW-1185">Reference proteome</keyword>
<evidence type="ECO:0000313" key="2">
    <source>
        <dbReference type="EMBL" id="GAA1849919.1"/>
    </source>
</evidence>
<evidence type="ECO:0008006" key="4">
    <source>
        <dbReference type="Google" id="ProtNLM"/>
    </source>
</evidence>
<gene>
    <name evidence="2" type="ORF">GCM10009751_02720</name>
</gene>
<feature type="region of interest" description="Disordered" evidence="1">
    <location>
        <begin position="20"/>
        <end position="40"/>
    </location>
</feature>
<comment type="caution">
    <text evidence="2">The sequence shown here is derived from an EMBL/GenBank/DDBJ whole genome shotgun (WGS) entry which is preliminary data.</text>
</comment>
<protein>
    <recommendedName>
        <fullName evidence="4">DUF5679 domain-containing protein</fullName>
    </recommendedName>
</protein>
<dbReference type="Proteomes" id="UP001501094">
    <property type="component" value="Unassembled WGS sequence"/>
</dbReference>
<organism evidence="2 3">
    <name type="scientific">Myceligenerans crystallogenes</name>
    <dbReference type="NCBI Taxonomy" id="316335"/>
    <lineage>
        <taxon>Bacteria</taxon>
        <taxon>Bacillati</taxon>
        <taxon>Actinomycetota</taxon>
        <taxon>Actinomycetes</taxon>
        <taxon>Micrococcales</taxon>
        <taxon>Promicromonosporaceae</taxon>
        <taxon>Myceligenerans</taxon>
    </lineage>
</organism>
<evidence type="ECO:0000313" key="3">
    <source>
        <dbReference type="Proteomes" id="UP001501094"/>
    </source>
</evidence>
<name>A0ABN2N2V6_9MICO</name>
<sequence length="40" mass="3898">MATVKCSTCKQIVGVVDGKVAPHQTSGSGSAMCSGSGKKA</sequence>
<feature type="compositionally biased region" description="Low complexity" evidence="1">
    <location>
        <begin position="26"/>
        <end position="40"/>
    </location>
</feature>
<dbReference type="EMBL" id="BAAANL010000001">
    <property type="protein sequence ID" value="GAA1849919.1"/>
    <property type="molecule type" value="Genomic_DNA"/>
</dbReference>
<proteinExistence type="predicted"/>
<evidence type="ECO:0000256" key="1">
    <source>
        <dbReference type="SAM" id="MobiDB-lite"/>
    </source>
</evidence>
<reference evidence="2 3" key="1">
    <citation type="journal article" date="2019" name="Int. J. Syst. Evol. Microbiol.">
        <title>The Global Catalogue of Microorganisms (GCM) 10K type strain sequencing project: providing services to taxonomists for standard genome sequencing and annotation.</title>
        <authorList>
            <consortium name="The Broad Institute Genomics Platform"/>
            <consortium name="The Broad Institute Genome Sequencing Center for Infectious Disease"/>
            <person name="Wu L."/>
            <person name="Ma J."/>
        </authorList>
    </citation>
    <scope>NUCLEOTIDE SEQUENCE [LARGE SCALE GENOMIC DNA]</scope>
    <source>
        <strain evidence="2 3">JCM 14326</strain>
    </source>
</reference>
<accession>A0ABN2N2V6</accession>